<evidence type="ECO:0000313" key="3">
    <source>
        <dbReference type="EMBL" id="MCK9879007.1"/>
    </source>
</evidence>
<dbReference type="EMBL" id="JALKFT010000059">
    <property type="protein sequence ID" value="MCK9879007.1"/>
    <property type="molecule type" value="Genomic_DNA"/>
</dbReference>
<evidence type="ECO:0000313" key="4">
    <source>
        <dbReference type="Proteomes" id="UP001201873"/>
    </source>
</evidence>
<keyword evidence="4" id="KW-1185">Reference proteome</keyword>
<dbReference type="PRINTS" id="PR00359">
    <property type="entry name" value="BP450"/>
</dbReference>
<gene>
    <name evidence="3" type="ORF">MXD59_25160</name>
</gene>
<dbReference type="RefSeq" id="WP_248827061.1">
    <property type="nucleotide sequence ID" value="NZ_JALKFT010000059.1"/>
</dbReference>
<dbReference type="CDD" id="cd11031">
    <property type="entry name" value="Cyp158A-like"/>
    <property type="match status" value="1"/>
</dbReference>
<keyword evidence="2" id="KW-0503">Monooxygenase</keyword>
<name>A0ABT0K5M1_9ACTN</name>
<dbReference type="Pfam" id="PF00067">
    <property type="entry name" value="p450"/>
    <property type="match status" value="1"/>
</dbReference>
<evidence type="ECO:0000256" key="2">
    <source>
        <dbReference type="RuleBase" id="RU000461"/>
    </source>
</evidence>
<keyword evidence="2" id="KW-0349">Heme</keyword>
<evidence type="ECO:0000256" key="1">
    <source>
        <dbReference type="ARBA" id="ARBA00010617"/>
    </source>
</evidence>
<keyword evidence="2" id="KW-0408">Iron</keyword>
<organism evidence="3 4">
    <name type="scientific">Frankia umida</name>
    <dbReference type="NCBI Taxonomy" id="573489"/>
    <lineage>
        <taxon>Bacteria</taxon>
        <taxon>Bacillati</taxon>
        <taxon>Actinomycetota</taxon>
        <taxon>Actinomycetes</taxon>
        <taxon>Frankiales</taxon>
        <taxon>Frankiaceae</taxon>
        <taxon>Frankia</taxon>
    </lineage>
</organism>
<protein>
    <submittedName>
        <fullName evidence="3">Cytochrome P450</fullName>
    </submittedName>
</protein>
<dbReference type="InterPro" id="IPR017972">
    <property type="entry name" value="Cyt_P450_CS"/>
</dbReference>
<dbReference type="Gene3D" id="1.10.630.10">
    <property type="entry name" value="Cytochrome P450"/>
    <property type="match status" value="1"/>
</dbReference>
<comment type="similarity">
    <text evidence="1 2">Belongs to the cytochrome P450 family.</text>
</comment>
<dbReference type="InterPro" id="IPR002397">
    <property type="entry name" value="Cyt_P450_B"/>
</dbReference>
<accession>A0ABT0K5M1</accession>
<dbReference type="PANTHER" id="PTHR46696:SF1">
    <property type="entry name" value="CYTOCHROME P450 YJIB-RELATED"/>
    <property type="match status" value="1"/>
</dbReference>
<keyword evidence="2" id="KW-0479">Metal-binding</keyword>
<dbReference type="PANTHER" id="PTHR46696">
    <property type="entry name" value="P450, PUTATIVE (EUROFUNG)-RELATED"/>
    <property type="match status" value="1"/>
</dbReference>
<proteinExistence type="inferred from homology"/>
<comment type="caution">
    <text evidence="3">The sequence shown here is derived from an EMBL/GenBank/DDBJ whole genome shotgun (WGS) entry which is preliminary data.</text>
</comment>
<dbReference type="SUPFAM" id="SSF48264">
    <property type="entry name" value="Cytochrome P450"/>
    <property type="match status" value="1"/>
</dbReference>
<keyword evidence="2" id="KW-0560">Oxidoreductase</keyword>
<dbReference type="InterPro" id="IPR036396">
    <property type="entry name" value="Cyt_P450_sf"/>
</dbReference>
<dbReference type="InterPro" id="IPR001128">
    <property type="entry name" value="Cyt_P450"/>
</dbReference>
<dbReference type="Proteomes" id="UP001201873">
    <property type="component" value="Unassembled WGS sequence"/>
</dbReference>
<reference evidence="3 4" key="1">
    <citation type="submission" date="2022-04" db="EMBL/GenBank/DDBJ databases">
        <title>Genome diversity in the genus Frankia.</title>
        <authorList>
            <person name="Carlos-Shanley C."/>
            <person name="Hahn D."/>
        </authorList>
    </citation>
    <scope>NUCLEOTIDE SEQUENCE [LARGE SCALE GENOMIC DNA]</scope>
    <source>
        <strain evidence="3 4">Ag45/Mut15</strain>
    </source>
</reference>
<dbReference type="PROSITE" id="PS00086">
    <property type="entry name" value="CYTOCHROME_P450"/>
    <property type="match status" value="1"/>
</dbReference>
<sequence>MSVTSRTDPAPADVVHCPFDHGDALEPDPLLERLRDERPITRITMAHGTDWAWLVTRYDDVRRVVSDPRFSRAATVGRDLPRMTPEPIAQPDAINLMDPPDLTRLRRLAAQALAPEQIARLTPRIQTIVDGLLDELAAAGPPAEFTRRFAARLPLDTICELMAISPHDRPQIRRWVLDLMSTSVGAEASRAAKASLRTHFRELAIQRRRHPGDDLISTLATAHEGANGANGANGTDSLDDTELGVMALVLTVNGHDTSTYQLSNILYTLLTHPAELARVRAHPELLDQALEEILRHIPFRQGVGIARIARTDVDLGGVTIRAGEAVHVSYLAANRDPAVFDHPGDLDLDRPPTTHFAFGHGIHYCLGANLARAVLRLAFATLLARFPTLRLAVPADEIPWHTGSIWRYPERLPITW</sequence>